<keyword evidence="1" id="KW-0472">Membrane</keyword>
<accession>A0A1R0IQ74</accession>
<dbReference type="EMBL" id="PXYX01000007">
    <property type="protein sequence ID" value="PSR28269.1"/>
    <property type="molecule type" value="Genomic_DNA"/>
</dbReference>
<name>A0A1R0IQ74_SULTH</name>
<dbReference type="AlphaFoldDB" id="A0A1R0IQ74"/>
<dbReference type="GO" id="GO:0005886">
    <property type="term" value="C:plasma membrane"/>
    <property type="evidence" value="ECO:0007669"/>
    <property type="project" value="InterPro"/>
</dbReference>
<dbReference type="Pfam" id="PF09604">
    <property type="entry name" value="Potass_KdpF"/>
    <property type="match status" value="1"/>
</dbReference>
<reference evidence="2 3" key="1">
    <citation type="journal article" date="2014" name="BMC Genomics">
        <title>Comparison of environmental and isolate Sulfobacillus genomes reveals diverse carbon, sulfur, nitrogen, and hydrogen metabolisms.</title>
        <authorList>
            <person name="Justice N.B."/>
            <person name="Norman A."/>
            <person name="Brown C.T."/>
            <person name="Singh A."/>
            <person name="Thomas B.C."/>
            <person name="Banfield J.F."/>
        </authorList>
    </citation>
    <scope>NUCLEOTIDE SEQUENCE [LARGE SCALE GENOMIC DNA]</scope>
    <source>
        <strain evidence="2">AMDSBA5</strain>
    </source>
</reference>
<feature type="transmembrane region" description="Helical" evidence="1">
    <location>
        <begin position="6"/>
        <end position="21"/>
    </location>
</feature>
<dbReference type="InterPro" id="IPR011726">
    <property type="entry name" value="KdpF"/>
</dbReference>
<dbReference type="RefSeq" id="WP_076007339.1">
    <property type="nucleotide sequence ID" value="NZ_LGRO01000001.1"/>
</dbReference>
<gene>
    <name evidence="2" type="primary">kdpF</name>
    <name evidence="2" type="ORF">C7B47_06085</name>
</gene>
<protein>
    <submittedName>
        <fullName evidence="2">K(+)-transporting ATPase subunit F</fullName>
    </submittedName>
</protein>
<proteinExistence type="predicted"/>
<evidence type="ECO:0000313" key="2">
    <source>
        <dbReference type="EMBL" id="PSR28269.1"/>
    </source>
</evidence>
<keyword evidence="1" id="KW-0812">Transmembrane</keyword>
<comment type="caution">
    <text evidence="2">The sequence shown here is derived from an EMBL/GenBank/DDBJ whole genome shotgun (WGS) entry which is preliminary data.</text>
</comment>
<dbReference type="GO" id="GO:0008556">
    <property type="term" value="F:P-type potassium transmembrane transporter activity"/>
    <property type="evidence" value="ECO:0007669"/>
    <property type="project" value="InterPro"/>
</dbReference>
<dbReference type="Proteomes" id="UP000242705">
    <property type="component" value="Unassembled WGS sequence"/>
</dbReference>
<dbReference type="NCBIfam" id="TIGR02115">
    <property type="entry name" value="potass_kdpF"/>
    <property type="match status" value="1"/>
</dbReference>
<sequence>MDWILLGISVALMIYLLYVIVHPERF</sequence>
<evidence type="ECO:0000256" key="1">
    <source>
        <dbReference type="SAM" id="Phobius"/>
    </source>
</evidence>
<keyword evidence="1" id="KW-1133">Transmembrane helix</keyword>
<organism evidence="2 3">
    <name type="scientific">Sulfobacillus thermosulfidooxidans</name>
    <dbReference type="NCBI Taxonomy" id="28034"/>
    <lineage>
        <taxon>Bacteria</taxon>
        <taxon>Bacillati</taxon>
        <taxon>Bacillota</taxon>
        <taxon>Clostridia</taxon>
        <taxon>Eubacteriales</taxon>
        <taxon>Clostridiales Family XVII. Incertae Sedis</taxon>
        <taxon>Sulfobacillus</taxon>
    </lineage>
</organism>
<evidence type="ECO:0000313" key="3">
    <source>
        <dbReference type="Proteomes" id="UP000242705"/>
    </source>
</evidence>